<dbReference type="InterPro" id="IPR051177">
    <property type="entry name" value="CIK-Related_Protein"/>
</dbReference>
<feature type="compositionally biased region" description="Polar residues" evidence="5">
    <location>
        <begin position="992"/>
        <end position="1012"/>
    </location>
</feature>
<evidence type="ECO:0000256" key="2">
    <source>
        <dbReference type="ARBA" id="ARBA00040972"/>
    </source>
</evidence>
<dbReference type="Gene3D" id="1.25.10.10">
    <property type="entry name" value="Leucine-rich Repeat Variant"/>
    <property type="match status" value="2"/>
</dbReference>
<comment type="caution">
    <text evidence="7">The sequence shown here is derived from an EMBL/GenBank/DDBJ whole genome shotgun (WGS) entry which is preliminary data.</text>
</comment>
<evidence type="ECO:0000313" key="7">
    <source>
        <dbReference type="EMBL" id="KAG8522615.1"/>
    </source>
</evidence>
<comment type="function">
    <text evidence="4">Regulates COPI-mediated retrograde protein traffic at the interface between the Golgi apparatus and the endoplasmic reticulum. Involved in the maintenance of the Golgi apparatus morphology.</text>
</comment>
<keyword evidence="7" id="KW-0418">Kinase</keyword>
<dbReference type="Proteomes" id="UP000700334">
    <property type="component" value="Unassembled WGS sequence"/>
</dbReference>
<feature type="region of interest" description="Disordered" evidence="5">
    <location>
        <begin position="1"/>
        <end position="102"/>
    </location>
</feature>
<dbReference type="PANTHER" id="PTHR12984:SF3">
    <property type="entry name" value="N-TERMINAL KINASE-LIKE PROTEIN"/>
    <property type="match status" value="1"/>
</dbReference>
<feature type="compositionally biased region" description="Low complexity" evidence="5">
    <location>
        <begin position="39"/>
        <end position="54"/>
    </location>
</feature>
<dbReference type="InterPro" id="IPR000719">
    <property type="entry name" value="Prot_kinase_dom"/>
</dbReference>
<feature type="compositionally biased region" description="Pro residues" evidence="5">
    <location>
        <begin position="18"/>
        <end position="28"/>
    </location>
</feature>
<accession>A0A8J6AR70</accession>
<keyword evidence="7" id="KW-0808">Transferase</keyword>
<feature type="domain" description="Protein kinase" evidence="6">
    <location>
        <begin position="88"/>
        <end position="423"/>
    </location>
</feature>
<dbReference type="EMBL" id="JAGFMF010011432">
    <property type="protein sequence ID" value="KAG8522615.1"/>
    <property type="molecule type" value="Genomic_DNA"/>
</dbReference>
<feature type="compositionally biased region" description="Pro residues" evidence="5">
    <location>
        <begin position="937"/>
        <end position="951"/>
    </location>
</feature>
<dbReference type="Pfam" id="PF00069">
    <property type="entry name" value="Pkinase"/>
    <property type="match status" value="1"/>
</dbReference>
<dbReference type="AlphaFoldDB" id="A0A8J6AR70"/>
<evidence type="ECO:0000259" key="6">
    <source>
        <dbReference type="PROSITE" id="PS50011"/>
    </source>
</evidence>
<feature type="region of interest" description="Disordered" evidence="5">
    <location>
        <begin position="1126"/>
        <end position="1178"/>
    </location>
</feature>
<name>A0A8J6AR70_GALPY</name>
<dbReference type="Gene3D" id="3.30.200.20">
    <property type="entry name" value="Phosphorylase Kinase, domain 1"/>
    <property type="match status" value="1"/>
</dbReference>
<sequence length="1178" mass="127629">MWFFARDPVRDFPFELSPEPPEGGPPGPWALHRGRKKVSAAPFRRPRPTSASPSQRRRSRRVAPGLTWPRSRRGSGPGRGPAVPTWRAEGPRTTGGPSRGHVGRCRALRADQAETRGALPATLCPGARRDRPPEWSPFPPTPCSPQATGSPVSIFVYDVKPGAEEQTQVAKAAFKRLKTLRHPNILAYIDGLETDKCLHVVTEAVTPLGMYLKARAEAGGLKELELSWGLHQIVKALSFLVNDCNLIHNNVCMAAVFVDRAGEWKLGGLDYMYLAQGNGGIPPRKGVPELEQYDPPELADNSGRAVKEKWSADMWRLGCLIWEVFNGPLPRAAALRNPGKIPRSLVPHYCELVGANPKVRPNPARFLQNCRAPGGFMSNRFVETNLFLEEIQIKEPAEKQKFFQELSKGLDSFPEDFCRHKVLPQLLTAFEFGNAGAVVLTPLFKVGKLLSAEEYQQKVVPVVVKMFSSPDRAMRIRLLQQMEQFIQYLDEPTVNTQIFPHVVHGFLDTNPAIREQTVKVGVARATGSSLATPLGISPLLASEALGQPGAEPVRDGQRGVQAVVQLSCRGERGGVARVLSEQTLAAGRALCPGAVLTRSELSAVSSQQRGRMAARGGPGSPEAFRGGWRTPVRAARGWEGRQPTPGVSSAEDLVPSALACWGQCVGGCGILRRVPAGGAEEEGRQILRWRVACACLRGRGRDQVLVGLVLLTVLGAQATVSASPFQGAALHRAPLLPPQPQSPALQSMLLLAPKLSESNLNVELMKHFARLQARDDQGPIRCNTTVCLGKIGSYLSASTRHRVLISAFSRATKDPFAPSRVAGVLGFAATHNLYSMNDCAQKILPVLCGLTVDPEKSVRDQAFKAIRCFLSKLEAVSEDPTQLAEAEKDVHAASSPGVGGAAASWAGWAVTGVSSLTSKLIRANPSAAPAETSAPQRPMPEGLPAPAPAPPATSNQWEAQEEDKDTAEDSSAADRWDDEDWGSLEQEAESVLAQQEDWSTGGQAARAGQTSSPEHKSPESDWSSWEAEGSWDQGWQEPSPQEPAPEGTRLASEYNWGSLEPSDKGDPFAALSVRREAATQPRRDSWGDDNWEGLETESSKCFCGEGWRAQASAPASAIWAAEALAARRPQPTSLPSTGQAKAEQARKKREERRREMEAKRAEKKAAKGPMKLGTRKLD</sequence>
<feature type="compositionally biased region" description="Acidic residues" evidence="5">
    <location>
        <begin position="976"/>
        <end position="988"/>
    </location>
</feature>
<dbReference type="SUPFAM" id="SSF56112">
    <property type="entry name" value="Protein kinase-like (PK-like)"/>
    <property type="match status" value="1"/>
</dbReference>
<dbReference type="InterPro" id="IPR016024">
    <property type="entry name" value="ARM-type_fold"/>
</dbReference>
<proteinExistence type="inferred from homology"/>
<dbReference type="OrthoDB" id="447103at2759"/>
<feature type="compositionally biased region" description="Polar residues" evidence="5">
    <location>
        <begin position="1130"/>
        <end position="1139"/>
    </location>
</feature>
<comment type="similarity">
    <text evidence="1">Belongs to the protein kinase superfamily.</text>
</comment>
<evidence type="ECO:0000256" key="5">
    <source>
        <dbReference type="SAM" id="MobiDB-lite"/>
    </source>
</evidence>
<evidence type="ECO:0000256" key="3">
    <source>
        <dbReference type="ARBA" id="ARBA00042347"/>
    </source>
</evidence>
<dbReference type="PANTHER" id="PTHR12984">
    <property type="entry name" value="SCY1-RELATED S/T PROTEIN KINASE-LIKE"/>
    <property type="match status" value="1"/>
</dbReference>
<reference evidence="7" key="1">
    <citation type="journal article" date="2021" name="Evol. Appl.">
        <title>The genome of the Pyrenean desman and the effects of bottlenecks and inbreeding on the genomic landscape of an endangered species.</title>
        <authorList>
            <person name="Escoda L."/>
            <person name="Castresana J."/>
        </authorList>
    </citation>
    <scope>NUCLEOTIDE SEQUENCE</scope>
    <source>
        <strain evidence="7">IBE-C5619</strain>
    </source>
</reference>
<protein>
    <recommendedName>
        <fullName evidence="2">N-terminal kinase-like protein</fullName>
    </recommendedName>
    <alternativeName>
        <fullName evidence="3">SCY1-like protein 1</fullName>
    </alternativeName>
</protein>
<evidence type="ECO:0000256" key="1">
    <source>
        <dbReference type="ARBA" id="ARBA00038349"/>
    </source>
</evidence>
<dbReference type="Gene3D" id="1.10.510.10">
    <property type="entry name" value="Transferase(Phosphotransferase) domain 1"/>
    <property type="match status" value="1"/>
</dbReference>
<dbReference type="SUPFAM" id="SSF48371">
    <property type="entry name" value="ARM repeat"/>
    <property type="match status" value="1"/>
</dbReference>
<dbReference type="CDD" id="cd14011">
    <property type="entry name" value="PK_SCY1_like"/>
    <property type="match status" value="1"/>
</dbReference>
<gene>
    <name evidence="7" type="ORF">J0S82_014612</name>
</gene>
<evidence type="ECO:0000256" key="4">
    <source>
        <dbReference type="ARBA" id="ARBA00056114"/>
    </source>
</evidence>
<evidence type="ECO:0000313" key="8">
    <source>
        <dbReference type="Proteomes" id="UP000700334"/>
    </source>
</evidence>
<keyword evidence="8" id="KW-1185">Reference proteome</keyword>
<feature type="compositionally biased region" description="Basic and acidic residues" evidence="5">
    <location>
        <begin position="1073"/>
        <end position="1086"/>
    </location>
</feature>
<feature type="compositionally biased region" description="Basic and acidic residues" evidence="5">
    <location>
        <begin position="1152"/>
        <end position="1165"/>
    </location>
</feature>
<feature type="compositionally biased region" description="Acidic residues" evidence="5">
    <location>
        <begin position="959"/>
        <end position="968"/>
    </location>
</feature>
<feature type="region of interest" description="Disordered" evidence="5">
    <location>
        <begin position="606"/>
        <end position="627"/>
    </location>
</feature>
<feature type="region of interest" description="Disordered" evidence="5">
    <location>
        <begin position="924"/>
        <end position="1094"/>
    </location>
</feature>
<dbReference type="PROSITE" id="PS50011">
    <property type="entry name" value="PROTEIN_KINASE_DOM"/>
    <property type="match status" value="1"/>
</dbReference>
<dbReference type="InterPro" id="IPR011989">
    <property type="entry name" value="ARM-like"/>
</dbReference>
<organism evidence="7 8">
    <name type="scientific">Galemys pyrenaicus</name>
    <name type="common">Iberian desman</name>
    <name type="synonym">Pyrenean desman</name>
    <dbReference type="NCBI Taxonomy" id="202257"/>
    <lineage>
        <taxon>Eukaryota</taxon>
        <taxon>Metazoa</taxon>
        <taxon>Chordata</taxon>
        <taxon>Craniata</taxon>
        <taxon>Vertebrata</taxon>
        <taxon>Euteleostomi</taxon>
        <taxon>Mammalia</taxon>
        <taxon>Eutheria</taxon>
        <taxon>Laurasiatheria</taxon>
        <taxon>Eulipotyphla</taxon>
        <taxon>Talpidae</taxon>
        <taxon>Galemys</taxon>
    </lineage>
</organism>
<dbReference type="InterPro" id="IPR011009">
    <property type="entry name" value="Kinase-like_dom_sf"/>
</dbReference>
<dbReference type="FunFam" id="1.10.510.10:FF:000324">
    <property type="entry name" value="N-terminal kinase-like protein isoform X2"/>
    <property type="match status" value="1"/>
</dbReference>
<dbReference type="GO" id="GO:0004672">
    <property type="term" value="F:protein kinase activity"/>
    <property type="evidence" value="ECO:0007669"/>
    <property type="project" value="InterPro"/>
</dbReference>
<dbReference type="GO" id="GO:0005524">
    <property type="term" value="F:ATP binding"/>
    <property type="evidence" value="ECO:0007669"/>
    <property type="project" value="InterPro"/>
</dbReference>